<dbReference type="GO" id="GO:0051301">
    <property type="term" value="P:cell division"/>
    <property type="evidence" value="ECO:0007669"/>
    <property type="project" value="UniProtKB-KW"/>
</dbReference>
<keyword evidence="3" id="KW-1185">Reference proteome</keyword>
<keyword evidence="2" id="KW-0131">Cell cycle</keyword>
<dbReference type="EMBL" id="JBHSON010000101">
    <property type="protein sequence ID" value="MFC5752987.1"/>
    <property type="molecule type" value="Genomic_DNA"/>
</dbReference>
<gene>
    <name evidence="2" type="ORF">ACFPZN_45860</name>
</gene>
<proteinExistence type="predicted"/>
<accession>A0ABW1AEM7</accession>
<dbReference type="RefSeq" id="WP_378289543.1">
    <property type="nucleotide sequence ID" value="NZ_JBHSON010000101.1"/>
</dbReference>
<feature type="region of interest" description="Disordered" evidence="1">
    <location>
        <begin position="1"/>
        <end position="91"/>
    </location>
</feature>
<dbReference type="Gene3D" id="3.40.50.300">
    <property type="entry name" value="P-loop containing nucleotide triphosphate hydrolases"/>
    <property type="match status" value="1"/>
</dbReference>
<evidence type="ECO:0000313" key="2">
    <source>
        <dbReference type="EMBL" id="MFC5752987.1"/>
    </source>
</evidence>
<evidence type="ECO:0000256" key="1">
    <source>
        <dbReference type="SAM" id="MobiDB-lite"/>
    </source>
</evidence>
<organism evidence="2 3">
    <name type="scientific">Actinomadura rugatobispora</name>
    <dbReference type="NCBI Taxonomy" id="1994"/>
    <lineage>
        <taxon>Bacteria</taxon>
        <taxon>Bacillati</taxon>
        <taxon>Actinomycetota</taxon>
        <taxon>Actinomycetes</taxon>
        <taxon>Streptosporangiales</taxon>
        <taxon>Thermomonosporaceae</taxon>
        <taxon>Actinomadura</taxon>
    </lineage>
</organism>
<dbReference type="SUPFAM" id="SSF52540">
    <property type="entry name" value="P-loop containing nucleoside triphosphate hydrolases"/>
    <property type="match status" value="1"/>
</dbReference>
<reference evidence="3" key="1">
    <citation type="journal article" date="2019" name="Int. J. Syst. Evol. Microbiol.">
        <title>The Global Catalogue of Microorganisms (GCM) 10K type strain sequencing project: providing services to taxonomists for standard genome sequencing and annotation.</title>
        <authorList>
            <consortium name="The Broad Institute Genomics Platform"/>
            <consortium name="The Broad Institute Genome Sequencing Center for Infectious Disease"/>
            <person name="Wu L."/>
            <person name="Ma J."/>
        </authorList>
    </citation>
    <scope>NUCLEOTIDE SEQUENCE [LARGE SCALE GENOMIC DNA]</scope>
    <source>
        <strain evidence="3">KCTC 42087</strain>
    </source>
</reference>
<comment type="caution">
    <text evidence="2">The sequence shown here is derived from an EMBL/GenBank/DDBJ whole genome shotgun (WGS) entry which is preliminary data.</text>
</comment>
<keyword evidence="2" id="KW-0132">Cell division</keyword>
<dbReference type="Proteomes" id="UP001596074">
    <property type="component" value="Unassembled WGS sequence"/>
</dbReference>
<evidence type="ECO:0000313" key="3">
    <source>
        <dbReference type="Proteomes" id="UP001596074"/>
    </source>
</evidence>
<feature type="compositionally biased region" description="Basic and acidic residues" evidence="1">
    <location>
        <begin position="51"/>
        <end position="60"/>
    </location>
</feature>
<name>A0ABW1AEM7_9ACTN</name>
<protein>
    <submittedName>
        <fullName evidence="2">Cell division protein FtsK</fullName>
    </submittedName>
</protein>
<dbReference type="InterPro" id="IPR027417">
    <property type="entry name" value="P-loop_NTPase"/>
</dbReference>
<sequence>MNFSKPMAEVIKLPTRTDDPSAPDLPVQPGDGGGNRPLPPVPLPMEEPDDEPKGPSHRPDEDDALEGTVLVDQPDSRPSRKGTRMTPGATAGRRPIVAPWLRDRAEAKALVRWSVNYAAHVTGYHAARVPLYATTLAARSPRGAWRLVSGTWRWVNDVEALPLRLHAVDGKDADTYLRLLRERDDRVRWRRLVALGGLGGASVAAGAVAAAGGVTQVTVAAALVAVLGWLGTPKDKPLIGPAVISTKAPKLSSQIVIRSLGALGIAEINKALGKGGDGITFPAPITRDGPGWRADVDLPYGVTVTDIMDRRERLASGLRRPVGCVWPEPAHDQHAGRLVLWVGDQDMSQVKPAAWPLAKSGEADVFKPIPFGTDQRGRLVTATLMFANWLIGAMPRMGKTFSIKPLLLAAGLDVTAENLVYELKGTGDLSFAEKFAHRYASGVDDATIAACLDGLRYVYKDLERRAKVLSSLPKDICPENKVTPEIAARRSLGLHPLGLFIDECQELFSHPDLGKEAGELATAIIKRGPAMGVFLVLATQRPDKDSLPTGVSANVGIRYCLRVMGQVENDMVLGTSAYRNGIRATTFTRRDLGIGYLVGEADDPQITRSFYIDGPTGERIADRARTARKLAGRLAGYAAGEEITPSDAEVSILDDVAAVIGADEDKIWSETVIARLAELRPGLYAGWTPAQLADALKPYGIATHQVWGQSTNGRGRNLKGIHRQDVMTALDARRSSGS</sequence>